<evidence type="ECO:0000313" key="1">
    <source>
        <dbReference type="EMBL" id="XCC45358.1"/>
    </source>
</evidence>
<protein>
    <submittedName>
        <fullName evidence="1">Uncharacterized protein</fullName>
    </submittedName>
</protein>
<proteinExistence type="predicted"/>
<organism evidence="1">
    <name type="scientific">Candidatus Shikimatogenerans sp. Ttur</name>
    <dbReference type="NCBI Taxonomy" id="3158569"/>
    <lineage>
        <taxon>Bacteria</taxon>
        <taxon>Pseudomonadati</taxon>
        <taxon>Bacteroidota</taxon>
        <taxon>Flavobacteriia</taxon>
        <taxon>Flavobacteriales</taxon>
        <taxon>Candidatus Shikimatogenerans</taxon>
    </lineage>
</organism>
<sequence>MNFNNNNLLKIKFNYKYIIFYYNKINLIIKYIINKINYKTFFKKTNNQLLINKFFFLKTLKKMLLLNNNIFILKLYNNNIIIKNIEKTYKKKIIGNYKGKKIKI</sequence>
<dbReference type="AlphaFoldDB" id="A0AAU7ZYA6"/>
<reference evidence="1" key="1">
    <citation type="submission" date="2024-06" db="EMBL/GenBank/DDBJ databases">
        <title>Diversity, functionality, and evolutionary history of bacterial symbionts in false click beetles (Coleoptera, Throscidae).</title>
        <authorList>
            <person name="Wierz J.C."/>
            <person name="Malm H."/>
            <person name="Kaltenpoth M."/>
            <person name="Engl T."/>
        </authorList>
    </citation>
    <scope>NUCLEOTIDE SEQUENCE</scope>
    <source>
        <strain evidence="1">Ttur</strain>
    </source>
</reference>
<gene>
    <name evidence="1" type="ORF">ABUS76_00390</name>
</gene>
<dbReference type="EMBL" id="CP158689">
    <property type="protein sequence ID" value="XCC45358.1"/>
    <property type="molecule type" value="Genomic_DNA"/>
</dbReference>
<name>A0AAU7ZYA6_9FLAO</name>
<accession>A0AAU7ZYA6</accession>